<evidence type="ECO:0000256" key="1">
    <source>
        <dbReference type="ARBA" id="ARBA00023015"/>
    </source>
</evidence>
<dbReference type="AlphaFoldDB" id="A0A0S2W3B3"/>
<dbReference type="SUPFAM" id="SSF46689">
    <property type="entry name" value="Homeodomain-like"/>
    <property type="match status" value="2"/>
</dbReference>
<organism evidence="5 6">
    <name type="scientific">Intestinimonas butyriciproducens</name>
    <dbReference type="NCBI Taxonomy" id="1297617"/>
    <lineage>
        <taxon>Bacteria</taxon>
        <taxon>Bacillati</taxon>
        <taxon>Bacillota</taxon>
        <taxon>Clostridia</taxon>
        <taxon>Eubacteriales</taxon>
        <taxon>Intestinimonas</taxon>
    </lineage>
</organism>
<dbReference type="Gene3D" id="1.10.10.60">
    <property type="entry name" value="Homeodomain-like"/>
    <property type="match status" value="2"/>
</dbReference>
<dbReference type="SMART" id="SM00871">
    <property type="entry name" value="AraC_E_bind"/>
    <property type="match status" value="1"/>
</dbReference>
<dbReference type="InterPro" id="IPR009057">
    <property type="entry name" value="Homeodomain-like_sf"/>
</dbReference>
<reference evidence="5 6" key="1">
    <citation type="journal article" date="2015" name="Nat. Commun.">
        <title>Production of butyrate from lysine and the Amadori product fructoselysine by a human gut commensal.</title>
        <authorList>
            <person name="Bui T.P."/>
            <person name="Ritari J."/>
            <person name="Boeren S."/>
            <person name="de Waard P."/>
            <person name="Plugge C.M."/>
            <person name="de Vos W.M."/>
        </authorList>
    </citation>
    <scope>NUCLEOTIDE SEQUENCE [LARGE SCALE GENOMIC DNA]</scope>
    <source>
        <strain evidence="5 6">AF211</strain>
    </source>
</reference>
<dbReference type="PANTHER" id="PTHR47504">
    <property type="entry name" value="RIGHT ORIGIN-BINDING PROTEIN"/>
    <property type="match status" value="1"/>
</dbReference>
<dbReference type="InterPro" id="IPR020449">
    <property type="entry name" value="Tscrpt_reg_AraC-type_HTH"/>
</dbReference>
<keyword evidence="2" id="KW-0238">DNA-binding</keyword>
<dbReference type="PRINTS" id="PR00032">
    <property type="entry name" value="HTHARAC"/>
</dbReference>
<feature type="domain" description="HTH araC/xylS-type" evidence="4">
    <location>
        <begin position="8"/>
        <end position="105"/>
    </location>
</feature>
<dbReference type="InterPro" id="IPR050959">
    <property type="entry name" value="MarA-like"/>
</dbReference>
<dbReference type="EMBL" id="CP011307">
    <property type="protein sequence ID" value="ALP93866.1"/>
    <property type="molecule type" value="Genomic_DNA"/>
</dbReference>
<dbReference type="RefSeq" id="WP_058117609.1">
    <property type="nucleotide sequence ID" value="NZ_CP011307.1"/>
</dbReference>
<dbReference type="InterPro" id="IPR029441">
    <property type="entry name" value="Cass2"/>
</dbReference>
<keyword evidence="6" id="KW-1185">Reference proteome</keyword>
<dbReference type="Gene3D" id="3.20.80.10">
    <property type="entry name" value="Regulatory factor, effector binding domain"/>
    <property type="match status" value="1"/>
</dbReference>
<protein>
    <submittedName>
        <fullName evidence="5">Transcriptional regulator, AraC family</fullName>
    </submittedName>
</protein>
<dbReference type="Pfam" id="PF12833">
    <property type="entry name" value="HTH_18"/>
    <property type="match status" value="1"/>
</dbReference>
<keyword evidence="3" id="KW-0804">Transcription</keyword>
<evidence type="ECO:0000256" key="2">
    <source>
        <dbReference type="ARBA" id="ARBA00023125"/>
    </source>
</evidence>
<dbReference type="GO" id="GO:0043565">
    <property type="term" value="F:sequence-specific DNA binding"/>
    <property type="evidence" value="ECO:0007669"/>
    <property type="project" value="InterPro"/>
</dbReference>
<dbReference type="PROSITE" id="PS01124">
    <property type="entry name" value="HTH_ARAC_FAMILY_2"/>
    <property type="match status" value="1"/>
</dbReference>
<dbReference type="Pfam" id="PF14526">
    <property type="entry name" value="Cass2"/>
    <property type="match status" value="1"/>
</dbReference>
<dbReference type="GO" id="GO:0003700">
    <property type="term" value="F:DNA-binding transcription factor activity"/>
    <property type="evidence" value="ECO:0007669"/>
    <property type="project" value="InterPro"/>
</dbReference>
<evidence type="ECO:0000256" key="3">
    <source>
        <dbReference type="ARBA" id="ARBA00023163"/>
    </source>
</evidence>
<dbReference type="PATRIC" id="fig|1297617.4.peg.1512"/>
<dbReference type="PANTHER" id="PTHR47504:SF5">
    <property type="entry name" value="RIGHT ORIGIN-BINDING PROTEIN"/>
    <property type="match status" value="1"/>
</dbReference>
<dbReference type="STRING" id="1297617.IB211_01473"/>
<dbReference type="InterPro" id="IPR011256">
    <property type="entry name" value="Reg_factor_effector_dom_sf"/>
</dbReference>
<dbReference type="eggNOG" id="COG3708">
    <property type="taxonomic scope" value="Bacteria"/>
</dbReference>
<dbReference type="InterPro" id="IPR018060">
    <property type="entry name" value="HTH_AraC"/>
</dbReference>
<dbReference type="SUPFAM" id="SSF55136">
    <property type="entry name" value="Probable bacterial effector-binding domain"/>
    <property type="match status" value="1"/>
</dbReference>
<dbReference type="KEGG" id="ibu:IB211_01473"/>
<dbReference type="SMART" id="SM00342">
    <property type="entry name" value="HTH_ARAC"/>
    <property type="match status" value="1"/>
</dbReference>
<dbReference type="InterPro" id="IPR018062">
    <property type="entry name" value="HTH_AraC-typ_CS"/>
</dbReference>
<dbReference type="eggNOG" id="COG2207">
    <property type="taxonomic scope" value="Bacteria"/>
</dbReference>
<name>A0A0S2W3B3_9FIRM</name>
<evidence type="ECO:0000313" key="5">
    <source>
        <dbReference type="EMBL" id="ALP93866.1"/>
    </source>
</evidence>
<dbReference type="InterPro" id="IPR010499">
    <property type="entry name" value="AraC_E-bd"/>
</dbReference>
<dbReference type="PROSITE" id="PS00041">
    <property type="entry name" value="HTH_ARAC_FAMILY_1"/>
    <property type="match status" value="1"/>
</dbReference>
<keyword evidence="1" id="KW-0805">Transcription regulation</keyword>
<proteinExistence type="predicted"/>
<reference evidence="6" key="2">
    <citation type="submission" date="2015-04" db="EMBL/GenBank/DDBJ databases">
        <title>A butyrogenic pathway from the amino acid lysine in a human gut commensal.</title>
        <authorList>
            <person name="de Vos W.M."/>
            <person name="Bui N.T.P."/>
            <person name="Plugge C.M."/>
            <person name="Ritari J."/>
        </authorList>
    </citation>
    <scope>NUCLEOTIDE SEQUENCE [LARGE SCALE GENOMIC DNA]</scope>
    <source>
        <strain evidence="6">AF211</strain>
    </source>
</reference>
<accession>A0A0S2W3B3</accession>
<gene>
    <name evidence="5" type="ORF">IB211_01473</name>
</gene>
<sequence length="271" mass="30730">MRHAETMEDVLRYIDEHISRGLTAEELARVSGYSFYHFCHLFAIDMGLSVGAYLRRRRLELAAGEILQGGSITEISTKSGFETPSGFSKAFRRHYGMAPTEYKSKKGEIDVMTPEIKYVEGFSAVGYCLAPPEGEFDVLDASAYWLGKDFSSVSRADYAKLTYPGYAEIGAWMHPDQVAGEFYYFFGPQVKEKSFIPDGMVPLDIPSAEYAVFLVPRGASVEEVGANVRKTWKYIFSEWFDQSEYQFDSAKIDFEYYLGEDAFIYVPVVKK</sequence>
<evidence type="ECO:0000313" key="6">
    <source>
        <dbReference type="Proteomes" id="UP000064844"/>
    </source>
</evidence>
<dbReference type="Proteomes" id="UP000064844">
    <property type="component" value="Chromosome"/>
</dbReference>
<evidence type="ECO:0000259" key="4">
    <source>
        <dbReference type="PROSITE" id="PS01124"/>
    </source>
</evidence>